<feature type="compositionally biased region" description="Low complexity" evidence="2">
    <location>
        <begin position="925"/>
        <end position="935"/>
    </location>
</feature>
<feature type="region of interest" description="Disordered" evidence="2">
    <location>
        <begin position="822"/>
        <end position="895"/>
    </location>
</feature>
<protein>
    <submittedName>
        <fullName evidence="3">Uncharacterized protein</fullName>
    </submittedName>
</protein>
<reference evidence="3 4" key="1">
    <citation type="submission" date="2024-03" db="EMBL/GenBank/DDBJ databases">
        <title>Complete genome sequence of the green alga Chloropicon roscoffensis RCC1871.</title>
        <authorList>
            <person name="Lemieux C."/>
            <person name="Pombert J.-F."/>
            <person name="Otis C."/>
            <person name="Turmel M."/>
        </authorList>
    </citation>
    <scope>NUCLEOTIDE SEQUENCE [LARGE SCALE GENOMIC DNA]</scope>
    <source>
        <strain evidence="3 4">RCC1871</strain>
    </source>
</reference>
<evidence type="ECO:0000256" key="1">
    <source>
        <dbReference type="ARBA" id="ARBA00004430"/>
    </source>
</evidence>
<dbReference type="AlphaFoldDB" id="A0AAX4PHS6"/>
<dbReference type="GO" id="GO:0005930">
    <property type="term" value="C:axoneme"/>
    <property type="evidence" value="ECO:0007669"/>
    <property type="project" value="UniProtKB-SubCell"/>
</dbReference>
<organism evidence="3 4">
    <name type="scientific">Chloropicon roscoffensis</name>
    <dbReference type="NCBI Taxonomy" id="1461544"/>
    <lineage>
        <taxon>Eukaryota</taxon>
        <taxon>Viridiplantae</taxon>
        <taxon>Chlorophyta</taxon>
        <taxon>Chloropicophyceae</taxon>
        <taxon>Chloropicales</taxon>
        <taxon>Chloropicaceae</taxon>
        <taxon>Chloropicon</taxon>
    </lineage>
</organism>
<feature type="region of interest" description="Disordered" evidence="2">
    <location>
        <begin position="925"/>
        <end position="950"/>
    </location>
</feature>
<evidence type="ECO:0000313" key="4">
    <source>
        <dbReference type="Proteomes" id="UP001472866"/>
    </source>
</evidence>
<feature type="compositionally biased region" description="Pro residues" evidence="2">
    <location>
        <begin position="880"/>
        <end position="894"/>
    </location>
</feature>
<dbReference type="EMBL" id="CP151512">
    <property type="protein sequence ID" value="WZN65621.1"/>
    <property type="molecule type" value="Genomic_DNA"/>
</dbReference>
<feature type="compositionally biased region" description="Basic and acidic residues" evidence="2">
    <location>
        <begin position="936"/>
        <end position="950"/>
    </location>
</feature>
<dbReference type="InterPro" id="IPR032675">
    <property type="entry name" value="LRR_dom_sf"/>
</dbReference>
<sequence>MKERFYPKRVVGGRGTDARRYSGAEAGTAGRKPFSSVDQNASRGKDGLVDDVRQLKQRVRRAQESDNKVAQGLALVRLAEVKLESSSKDGSKLGKEKSQPASSYAFRGAQLLLEAGNIAEGLEGIRLYTRAKHAEGAIASRLSRCFLPHQSCGCSKSERERTLRDIKVFDAFTKVVAKWGNALGGVAIHDQVLKAYTPREPCLGDFLFHDPLAQVSRTDYAYVLYLLEECRRADAFADVARDLDPSHRPRQKYLARALLWKASACVRLLRSARLGAGRKTEEWATVCDEALKEAEVLWRAPGADSGSRVQGLCLRSELAAVEGSAEDALETARLASAAAAEGGGAGGHRAVWAAAAEARALVLLGRFEEAHASLVGAIDGRQGGDVDETSKMEVFQCADSIRVKISVKLKIAALEGQLALGKSRHSLSAGMRQERARLLRQVVRNEKTIGEWGKCLSFAQELSEEAALDPNAWEHLLEVAEASFRLGDWPGLAVASSEAAAVAEASGSAGGRARALLLRATSRLAIEEADLAQADLEECLEVANKGGAGAGTMADEAAAEARGGALCLLSILHGFVSGDEARAAEFQRRAEASAPLAAVAADRGQERRVRERQSARVDELGSAAVLSGMGFGVRGPQGKALVDLLRSRASAEGVEPSPIAERALAGVHLTERKVLGVSARGEPGIGRMGDPEARVFFAVLLGAECCRLMDYHGISLDLAGNRLGNASVKVLCQGLMEIPSSRAAIVDLDLSGNNLSAGSVTEIARCGRIKGHLRRIALKGNRRLLGSQGDVRSLEDLARASPGLRMELSGTALGAGEAERLEKVAGEAPPPPPPHEPPAPPALPPVAFGSAETARVQLRRAEERREREREAERKMQWRPLSPPSPRPSPSPVAAPPAFVAETAFSSSLSLSDKGDVNASADFLRSDCSSLSSHSDASQDRTRVCSKRKHDEVEDWREALRKLRENHLNRRPRRSGGSGGEEETQSEGQEASLDGVDESVSCTSDSFEPKYATQK</sequence>
<keyword evidence="4" id="KW-1185">Reference proteome</keyword>
<evidence type="ECO:0000256" key="2">
    <source>
        <dbReference type="SAM" id="MobiDB-lite"/>
    </source>
</evidence>
<dbReference type="SUPFAM" id="SSF52047">
    <property type="entry name" value="RNI-like"/>
    <property type="match status" value="1"/>
</dbReference>
<gene>
    <name evidence="3" type="ORF">HKI87_12g71810</name>
</gene>
<proteinExistence type="predicted"/>
<dbReference type="Proteomes" id="UP001472866">
    <property type="component" value="Chromosome 12"/>
</dbReference>
<accession>A0AAX4PHS6</accession>
<feature type="region of interest" description="Disordered" evidence="2">
    <location>
        <begin position="962"/>
        <end position="1014"/>
    </location>
</feature>
<name>A0AAX4PHS6_9CHLO</name>
<dbReference type="Gene3D" id="3.80.10.10">
    <property type="entry name" value="Ribonuclease Inhibitor"/>
    <property type="match status" value="1"/>
</dbReference>
<feature type="compositionally biased region" description="Basic and acidic residues" evidence="2">
    <location>
        <begin position="859"/>
        <end position="875"/>
    </location>
</feature>
<comment type="subcellular location">
    <subcellularLocation>
        <location evidence="1">Cytoplasm</location>
        <location evidence="1">Cytoskeleton</location>
        <location evidence="1">Cilium axoneme</location>
    </subcellularLocation>
</comment>
<feature type="region of interest" description="Disordered" evidence="2">
    <location>
        <begin position="1"/>
        <end position="49"/>
    </location>
</feature>
<feature type="compositionally biased region" description="Pro residues" evidence="2">
    <location>
        <begin position="828"/>
        <end position="844"/>
    </location>
</feature>
<evidence type="ECO:0000313" key="3">
    <source>
        <dbReference type="EMBL" id="WZN65621.1"/>
    </source>
</evidence>